<dbReference type="PANTHER" id="PTHR32154">
    <property type="entry name" value="PYRUVATE-FLAVODOXIN OXIDOREDUCTASE-RELATED"/>
    <property type="match status" value="1"/>
</dbReference>
<gene>
    <name evidence="13" type="ORF">QR46_1528</name>
</gene>
<keyword evidence="3" id="KW-0479">Metal-binding</keyword>
<keyword evidence="6" id="KW-0408">Iron</keyword>
<dbReference type="Pfam" id="PF01558">
    <property type="entry name" value="POR"/>
    <property type="match status" value="1"/>
</dbReference>
<evidence type="ECO:0000256" key="7">
    <source>
        <dbReference type="ARBA" id="ARBA00023014"/>
    </source>
</evidence>
<keyword evidence="1" id="KW-0813">Transport</keyword>
<keyword evidence="4" id="KW-0249">Electron transport</keyword>
<dbReference type="SUPFAM" id="SSF52518">
    <property type="entry name" value="Thiamin diphosphate-binding fold (THDP-binding)"/>
    <property type="match status" value="2"/>
</dbReference>
<accession>A0A132NWP1</accession>
<evidence type="ECO:0000256" key="10">
    <source>
        <dbReference type="ARBA" id="ARBA00067011"/>
    </source>
</evidence>
<dbReference type="OrthoDB" id="1856718at2759"/>
<dbReference type="Gene3D" id="3.40.920.10">
    <property type="entry name" value="Pyruvate-ferredoxin oxidoreductase, PFOR, domain III"/>
    <property type="match status" value="1"/>
</dbReference>
<evidence type="ECO:0000313" key="13">
    <source>
        <dbReference type="EMBL" id="KWX14483.1"/>
    </source>
</evidence>
<dbReference type="GO" id="GO:0022900">
    <property type="term" value="P:electron transport chain"/>
    <property type="evidence" value="ECO:0007669"/>
    <property type="project" value="InterPro"/>
</dbReference>
<dbReference type="VEuPathDB" id="GiardiaDB:QR46_1528"/>
<evidence type="ECO:0000256" key="1">
    <source>
        <dbReference type="ARBA" id="ARBA00022448"/>
    </source>
</evidence>
<dbReference type="NCBIfam" id="TIGR02176">
    <property type="entry name" value="pyruv_ox_red"/>
    <property type="match status" value="1"/>
</dbReference>
<dbReference type="InterPro" id="IPR033412">
    <property type="entry name" value="PFOR_II"/>
</dbReference>
<comment type="catalytic activity">
    <reaction evidence="8">
        <text>pyruvate + NADP(+) + CoA = acetyl-CoA + CO2 + NADPH</text>
        <dbReference type="Rhea" id="RHEA:17425"/>
        <dbReference type="ChEBI" id="CHEBI:15361"/>
        <dbReference type="ChEBI" id="CHEBI:16526"/>
        <dbReference type="ChEBI" id="CHEBI:57287"/>
        <dbReference type="ChEBI" id="CHEBI:57288"/>
        <dbReference type="ChEBI" id="CHEBI:57783"/>
        <dbReference type="ChEBI" id="CHEBI:58349"/>
        <dbReference type="EC" id="1.2.1.51"/>
    </reaction>
</comment>
<name>A0A132NWP1_GIAIN</name>
<comment type="caution">
    <text evidence="13">The sequence shown here is derived from an EMBL/GenBank/DDBJ whole genome shotgun (WGS) entry which is preliminary data.</text>
</comment>
<dbReference type="Pfam" id="PF01855">
    <property type="entry name" value="POR_N"/>
    <property type="match status" value="1"/>
</dbReference>
<feature type="domain" description="4Fe-4S ferredoxin-type" evidence="12">
    <location>
        <begin position="778"/>
        <end position="807"/>
    </location>
</feature>
<keyword evidence="2" id="KW-0004">4Fe-4S</keyword>
<evidence type="ECO:0000256" key="11">
    <source>
        <dbReference type="ARBA" id="ARBA00076877"/>
    </source>
</evidence>
<dbReference type="FunFam" id="3.40.920.10:FF:000001">
    <property type="entry name" value="Pyruvate:ferredoxin (Flavodoxin) oxidoreductase"/>
    <property type="match status" value="1"/>
</dbReference>
<dbReference type="Gene3D" id="3.40.50.970">
    <property type="match status" value="2"/>
</dbReference>
<keyword evidence="7" id="KW-0411">Iron-sulfur</keyword>
<dbReference type="Proteomes" id="UP000070089">
    <property type="component" value="Unassembled WGS sequence"/>
</dbReference>
<evidence type="ECO:0000256" key="6">
    <source>
        <dbReference type="ARBA" id="ARBA00023004"/>
    </source>
</evidence>
<dbReference type="SUPFAM" id="SSF53323">
    <property type="entry name" value="Pyruvate-ferredoxin oxidoreductase, PFOR, domain III"/>
    <property type="match status" value="1"/>
</dbReference>
<dbReference type="EC" id="1.2.1.51" evidence="10"/>
<dbReference type="InterPro" id="IPR029061">
    <property type="entry name" value="THDP-binding"/>
</dbReference>
<dbReference type="InterPro" id="IPR017900">
    <property type="entry name" value="4Fe4S_Fe_S_CS"/>
</dbReference>
<dbReference type="GO" id="GO:0051539">
    <property type="term" value="F:4 iron, 4 sulfur cluster binding"/>
    <property type="evidence" value="ECO:0007669"/>
    <property type="project" value="UniProtKB-KW"/>
</dbReference>
<evidence type="ECO:0000256" key="9">
    <source>
        <dbReference type="ARBA" id="ARBA00061065"/>
    </source>
</evidence>
<evidence type="ECO:0000256" key="3">
    <source>
        <dbReference type="ARBA" id="ARBA00022723"/>
    </source>
</evidence>
<proteinExistence type="inferred from homology"/>
<dbReference type="InterPro" id="IPR019752">
    <property type="entry name" value="Pyrv/ketoisovalerate_OxRed_cat"/>
</dbReference>
<dbReference type="AlphaFoldDB" id="A0A132NWP1"/>
<dbReference type="InterPro" id="IPR002869">
    <property type="entry name" value="Pyrv_flavodox_OxRed_cen"/>
</dbReference>
<dbReference type="FunFam" id="3.40.50.970:FF:000012">
    <property type="entry name" value="Pyruvate:ferredoxin (Flavodoxin) oxidoreductase"/>
    <property type="match status" value="1"/>
</dbReference>
<evidence type="ECO:0000256" key="8">
    <source>
        <dbReference type="ARBA" id="ARBA00053024"/>
    </source>
</evidence>
<dbReference type="InterPro" id="IPR002880">
    <property type="entry name" value="Pyrv_Fd/Flavodoxin_OxRdtase_N"/>
</dbReference>
<dbReference type="GO" id="GO:0006979">
    <property type="term" value="P:response to oxidative stress"/>
    <property type="evidence" value="ECO:0007669"/>
    <property type="project" value="TreeGrafter"/>
</dbReference>
<dbReference type="PROSITE" id="PS00198">
    <property type="entry name" value="4FE4S_FER_1"/>
    <property type="match status" value="1"/>
</dbReference>
<evidence type="ECO:0000259" key="12">
    <source>
        <dbReference type="PROSITE" id="PS51379"/>
    </source>
</evidence>
<organism evidence="13 14">
    <name type="scientific">Giardia duodenalis assemblage B</name>
    <dbReference type="NCBI Taxonomy" id="1394984"/>
    <lineage>
        <taxon>Eukaryota</taxon>
        <taxon>Metamonada</taxon>
        <taxon>Diplomonadida</taxon>
        <taxon>Hexamitidae</taxon>
        <taxon>Giardiinae</taxon>
        <taxon>Giardia</taxon>
    </lineage>
</organism>
<dbReference type="SUPFAM" id="SSF54862">
    <property type="entry name" value="4Fe-4S ferredoxins"/>
    <property type="match status" value="1"/>
</dbReference>
<dbReference type="Pfam" id="PF12838">
    <property type="entry name" value="Fer4_7"/>
    <property type="match status" value="1"/>
</dbReference>
<dbReference type="InterPro" id="IPR011895">
    <property type="entry name" value="Pyrv_flavodox_OxRed"/>
</dbReference>
<dbReference type="FunFam" id="3.40.50.920:FF:000007">
    <property type="entry name" value="Pyruvate:ferredoxin (Flavodoxin) oxidoreductase"/>
    <property type="match status" value="1"/>
</dbReference>
<dbReference type="PROSITE" id="PS51379">
    <property type="entry name" value="4FE4S_FER_2"/>
    <property type="match status" value="2"/>
</dbReference>
<dbReference type="Gene3D" id="3.40.50.920">
    <property type="match status" value="1"/>
</dbReference>
<dbReference type="GO" id="GO:0005506">
    <property type="term" value="F:iron ion binding"/>
    <property type="evidence" value="ECO:0007669"/>
    <property type="project" value="InterPro"/>
</dbReference>
<dbReference type="InterPro" id="IPR017896">
    <property type="entry name" value="4Fe4S_Fe-S-bd"/>
</dbReference>
<evidence type="ECO:0000256" key="2">
    <source>
        <dbReference type="ARBA" id="ARBA00022485"/>
    </source>
</evidence>
<sequence length="1253" mass="138970">MTTALSSQEQLCIDGATATSMMVYKLIDFTAIFPITPSSVMAETIEQYAAQGRKNIFGNVVTVRQAWSELGAIGTCHGAATAGALTATFSSSQGVLLMISNLYHMAGERIPFVLHVATRTVGMAATSLATDHTDVYAIEGTNMCALSSCNVQECYDMALISHTTATNVQAAFCHFFEGYRVSHQFETIQVFKDDADIKDFLCEDQLAKWRSENAMDTDRPIASNIGLGGEIHMQMVESQGAVFDSIPYRIEEAFDLLYQKTGRRYHCFEYFGHSTPDVVVVVMGATSLTFENVVDALVKRENRRIGFVRVRLFRPFSIELFSNAIPKSAKVVVALDRAPELLSAGGTLYRETLASLMKTGRLGTGHNSVRLVAGGRYSYYGWELGPADVVALYETFNISTRHIEKMPTDFVLSIKDDIRKRSLRPALPESIPKGLLPEGTTECILWGLGSDGTIGACRNAMKILSDRVGCECQANFEFDGKKSGGTTVSHLRFGPKKIRAQYNIEEAGYVACHAQSYVSKFNVLHGIKENGFFVLNTEHDTVETLEKYLPAEMKREIARKNIQVYAVNANKVAQSVGLGGRINTIMILFFLKLGLSKLLDFDIACEDMKAAAKITYAKQKAEVIEANVKAIDVARSVIEQCRIEYDRTRWINADPSESTANQVYGPEPDKYVKDIILPSVTRKFANISTKDVMKYNSGKIPGGYSKYEKLGSAAKVPTWKKENCIQCGFCSVQCPHAAVRCFVMNEDNKPDNVPKDFEMLDMKGKLAAVNSDSSKIKFRVQVSPLDCRGCGVCVEACPKDALAMTPIDTVLDKQQKLFDWAYDSLQFTQGTTNIDTESCNLRDLQLRFPYMEFPGSCPGCGESNTMKMLATLYGDSMVASIGVGCSLVWMHFGYMRPFNLDSDSRGIAACSSLFEDNSVFGWGVALDRDAKRANLREYLQANVEKITDESLKTTVQGWLDTFDDRKASIRTSRELRGTIGIERLDKGDHKNNPEYIIPTVDNLASKFQQSGVDLDVAKHILLNNNYLIKASHWLVGGDGWAYDIDFAGFDHIVASRDRVRVLVLVNHCFGNTGGQKSKATSIGSVMKNAYAGVNVKDKKMGVMLMSTYRDVYVGQISLGYNRNQALQVFREAEHFDGPAVVLAYCPCISHMVQGGLTHQERQQKLAVETGVWPVFRYNPSKPIGDRMKLEYKGPIKPVKDFMNTEQRFGALAKRDPARFEEMAAALQSDVEEHWKVLQGLKAIDVPTDPIVFG</sequence>
<dbReference type="Gene3D" id="3.30.70.20">
    <property type="match status" value="1"/>
</dbReference>
<dbReference type="Pfam" id="PF17147">
    <property type="entry name" value="PFOR_II"/>
    <property type="match status" value="1"/>
</dbReference>
<dbReference type="CDD" id="cd07034">
    <property type="entry name" value="TPP_PYR_PFOR_IOR-alpha_like"/>
    <property type="match status" value="1"/>
</dbReference>
<dbReference type="GO" id="GO:0050243">
    <property type="term" value="F:pyruvate dehydrogenase (NADP+) activity"/>
    <property type="evidence" value="ECO:0007669"/>
    <property type="project" value="UniProtKB-EC"/>
</dbReference>
<keyword evidence="5" id="KW-0560">Oxidoreductase</keyword>
<dbReference type="PANTHER" id="PTHR32154:SF0">
    <property type="entry name" value="PYRUVATE-FLAVODOXIN OXIDOREDUCTASE-RELATED"/>
    <property type="match status" value="1"/>
</dbReference>
<comment type="similarity">
    <text evidence="9">In the N-terminal section; belongs to the pyruvate:ferredoxin/flavodoxin oxidoreductase family.</text>
</comment>
<evidence type="ECO:0000313" key="14">
    <source>
        <dbReference type="Proteomes" id="UP000070089"/>
    </source>
</evidence>
<dbReference type="InterPro" id="IPR009014">
    <property type="entry name" value="Transketo_C/PFOR_II"/>
</dbReference>
<dbReference type="FunFam" id="3.30.70.20:FF:000022">
    <property type="entry name" value="Pyruvate:ferredoxin (Flavodoxin) oxidoreductase"/>
    <property type="match status" value="1"/>
</dbReference>
<keyword evidence="13" id="KW-0670">Pyruvate</keyword>
<evidence type="ECO:0000256" key="5">
    <source>
        <dbReference type="ARBA" id="ARBA00023002"/>
    </source>
</evidence>
<protein>
    <recommendedName>
        <fullName evidence="10">pyruvate dehydrogenase (NADP(+))</fullName>
        <ecNumber evidence="10">1.2.1.51</ecNumber>
    </recommendedName>
    <alternativeName>
        <fullName evidence="11">Pyruvate:NADP(+) oxidoreductase</fullName>
    </alternativeName>
</protein>
<dbReference type="InterPro" id="IPR050722">
    <property type="entry name" value="Pyruvate:ferred/Flavod_OxRd"/>
</dbReference>
<evidence type="ECO:0000256" key="4">
    <source>
        <dbReference type="ARBA" id="ARBA00022982"/>
    </source>
</evidence>
<feature type="domain" description="4Fe-4S ferredoxin-type" evidence="12">
    <location>
        <begin position="715"/>
        <end position="740"/>
    </location>
</feature>
<dbReference type="EMBL" id="JXTI01000031">
    <property type="protein sequence ID" value="KWX14483.1"/>
    <property type="molecule type" value="Genomic_DNA"/>
</dbReference>
<dbReference type="SUPFAM" id="SSF52922">
    <property type="entry name" value="TK C-terminal domain-like"/>
    <property type="match status" value="1"/>
</dbReference>
<reference evidence="13 14" key="1">
    <citation type="journal article" date="2015" name="Mol. Biochem. Parasitol.">
        <title>Identification of polymorphic genes for use in assemblage B genotyping assays through comparative genomics of multiple assemblage B Giardia duodenalis isolates.</title>
        <authorList>
            <person name="Wielinga C."/>
            <person name="Thompson R.C."/>
            <person name="Monis P."/>
            <person name="Ryan U."/>
        </authorList>
    </citation>
    <scope>NUCLEOTIDE SEQUENCE [LARGE SCALE GENOMIC DNA]</scope>
    <source>
        <strain evidence="13 14">BAH15c1</strain>
    </source>
</reference>